<feature type="signal peptide" evidence="6">
    <location>
        <begin position="1"/>
        <end position="19"/>
    </location>
</feature>
<evidence type="ECO:0000256" key="6">
    <source>
        <dbReference type="SAM" id="SignalP"/>
    </source>
</evidence>
<evidence type="ECO:0000256" key="1">
    <source>
        <dbReference type="ARBA" id="ARBA00004167"/>
    </source>
</evidence>
<dbReference type="Pfam" id="PF12819">
    <property type="entry name" value="Malectin_like"/>
    <property type="match status" value="2"/>
</dbReference>
<reference evidence="9" key="1">
    <citation type="submission" date="2025-08" db="UniProtKB">
        <authorList>
            <consortium name="RefSeq"/>
        </authorList>
    </citation>
    <scope>IDENTIFICATION</scope>
    <source>
        <tissue evidence="9">Seedling</tissue>
    </source>
</reference>
<protein>
    <submittedName>
        <fullName evidence="9">Probable LRR receptor-like serine/threonine-protein kinase At1g05700</fullName>
    </submittedName>
</protein>
<dbReference type="InterPro" id="IPR024788">
    <property type="entry name" value="Malectin-like_Carb-bd_dom"/>
</dbReference>
<evidence type="ECO:0000313" key="9">
    <source>
        <dbReference type="RefSeq" id="XP_060668099.1"/>
    </source>
</evidence>
<feature type="domain" description="Malectin-like" evidence="7">
    <location>
        <begin position="24"/>
        <end position="158"/>
    </location>
</feature>
<feature type="chain" id="PRO_5046808659" evidence="6">
    <location>
        <begin position="20"/>
        <end position="255"/>
    </location>
</feature>
<dbReference type="Proteomes" id="UP001652623">
    <property type="component" value="Chromosome 10"/>
</dbReference>
<evidence type="ECO:0000256" key="4">
    <source>
        <dbReference type="ARBA" id="ARBA00022989"/>
    </source>
</evidence>
<evidence type="ECO:0000256" key="2">
    <source>
        <dbReference type="ARBA" id="ARBA00022692"/>
    </source>
</evidence>
<dbReference type="PANTHER" id="PTHR45631:SF44">
    <property type="entry name" value="CARBOHYDRATE-BINDING PROTEIN OF THE ER PROTEIN"/>
    <property type="match status" value="1"/>
</dbReference>
<sequence>MELWTVAVALIMSVAPSSAYVSTSKDEITGLTWQTDEEFIETGGNNFLPRNNIRLEMKTLRSFPNINSKNCYNLTLEMQSKYVLRAGFYYGNYDNLFMPPTFLLKVSAGNYFNVTVITSLSDDPIYHEIMFMTTNEAVDVCLIQTQEGHVPFISSLEATYVIPEISGSISIDYGFGKYDNFQRPPTFVLEVYDKFNVTLTTSLSEELICHEILFRTTNKAVDVCLIRTQQGHVPFISSLEVSYVKSEVHGLITND</sequence>
<keyword evidence="3 6" id="KW-0732">Signal</keyword>
<keyword evidence="4" id="KW-1133">Transmembrane helix</keyword>
<evidence type="ECO:0000259" key="7">
    <source>
        <dbReference type="Pfam" id="PF12819"/>
    </source>
</evidence>
<keyword evidence="2" id="KW-0812">Transmembrane</keyword>
<name>A0ABM3ZUE8_ZIZJJ</name>
<keyword evidence="8" id="KW-1185">Reference proteome</keyword>
<gene>
    <name evidence="9" type="primary">LOC132799675</name>
</gene>
<feature type="domain" description="Malectin-like" evidence="7">
    <location>
        <begin position="173"/>
        <end position="248"/>
    </location>
</feature>
<dbReference type="PANTHER" id="PTHR45631">
    <property type="entry name" value="OS07G0107800 PROTEIN-RELATED"/>
    <property type="match status" value="1"/>
</dbReference>
<keyword evidence="5" id="KW-0472">Membrane</keyword>
<proteinExistence type="predicted"/>
<evidence type="ECO:0000256" key="5">
    <source>
        <dbReference type="ARBA" id="ARBA00023136"/>
    </source>
</evidence>
<dbReference type="RefSeq" id="XP_060668099.1">
    <property type="nucleotide sequence ID" value="XM_060812116.1"/>
</dbReference>
<organism evidence="8 9">
    <name type="scientific">Ziziphus jujuba</name>
    <name type="common">Chinese jujube</name>
    <name type="synonym">Ziziphus sativa</name>
    <dbReference type="NCBI Taxonomy" id="326968"/>
    <lineage>
        <taxon>Eukaryota</taxon>
        <taxon>Viridiplantae</taxon>
        <taxon>Streptophyta</taxon>
        <taxon>Embryophyta</taxon>
        <taxon>Tracheophyta</taxon>
        <taxon>Spermatophyta</taxon>
        <taxon>Magnoliopsida</taxon>
        <taxon>eudicotyledons</taxon>
        <taxon>Gunneridae</taxon>
        <taxon>Pentapetalae</taxon>
        <taxon>rosids</taxon>
        <taxon>fabids</taxon>
        <taxon>Rosales</taxon>
        <taxon>Rhamnaceae</taxon>
        <taxon>Paliureae</taxon>
        <taxon>Ziziphus</taxon>
    </lineage>
</organism>
<evidence type="ECO:0000256" key="3">
    <source>
        <dbReference type="ARBA" id="ARBA00022729"/>
    </source>
</evidence>
<evidence type="ECO:0000313" key="8">
    <source>
        <dbReference type="Proteomes" id="UP001652623"/>
    </source>
</evidence>
<comment type="subcellular location">
    <subcellularLocation>
        <location evidence="1">Membrane</location>
        <topology evidence="1">Single-pass membrane protein</topology>
    </subcellularLocation>
</comment>
<dbReference type="GeneID" id="132799675"/>
<accession>A0ABM3ZUE8</accession>